<dbReference type="GO" id="GO:0005737">
    <property type="term" value="C:cytoplasm"/>
    <property type="evidence" value="ECO:0007669"/>
    <property type="project" value="TreeGrafter"/>
</dbReference>
<dbReference type="PANTHER" id="PTHR31213">
    <property type="entry name" value="OS08G0374000 PROTEIN-RELATED"/>
    <property type="match status" value="1"/>
</dbReference>
<dbReference type="GeneID" id="113737366"/>
<dbReference type="Proteomes" id="UP001652660">
    <property type="component" value="Chromosome 3e"/>
</dbReference>
<dbReference type="OrthoDB" id="1858506at2759"/>
<reference evidence="3" key="1">
    <citation type="journal article" date="2025" name="Foods">
        <title>Unveiling the Microbial Signatures of Arabica Coffee Cherries: Insights into Ripeness Specific Diversity, Functional Traits, and Implications for Quality and Safety.</title>
        <authorList>
            <consortium name="RefSeq"/>
            <person name="Tenea G.N."/>
            <person name="Cifuentes V."/>
            <person name="Reyes P."/>
            <person name="Cevallos-Vallejos M."/>
        </authorList>
    </citation>
    <scope>NUCLEOTIDE SEQUENCE [LARGE SCALE GENOMIC DNA]</scope>
</reference>
<dbReference type="GO" id="GO:0005634">
    <property type="term" value="C:nucleus"/>
    <property type="evidence" value="ECO:0007669"/>
    <property type="project" value="TreeGrafter"/>
</dbReference>
<dbReference type="GO" id="GO:0009738">
    <property type="term" value="P:abscisic acid-activated signaling pathway"/>
    <property type="evidence" value="ECO:0007669"/>
    <property type="project" value="InterPro"/>
</dbReference>
<name>A0A6P6WYJ3_COFAR</name>
<dbReference type="PRINTS" id="PR00634">
    <property type="entry name" value="BETALLERGEN"/>
</dbReference>
<evidence type="ECO:0000256" key="1">
    <source>
        <dbReference type="ARBA" id="ARBA00009744"/>
    </source>
</evidence>
<dbReference type="GO" id="GO:0010427">
    <property type="term" value="F:abscisic acid binding"/>
    <property type="evidence" value="ECO:0007669"/>
    <property type="project" value="InterPro"/>
</dbReference>
<protein>
    <submittedName>
        <fullName evidence="4">Major allergen Pru ar 1-like</fullName>
    </submittedName>
</protein>
<dbReference type="PANTHER" id="PTHR31213:SF55">
    <property type="entry name" value="STRESS-INDUCED PROTEIN SAM22"/>
    <property type="match status" value="1"/>
</dbReference>
<organism evidence="3 4">
    <name type="scientific">Coffea arabica</name>
    <name type="common">Arabian coffee</name>
    <dbReference type="NCBI Taxonomy" id="13443"/>
    <lineage>
        <taxon>Eukaryota</taxon>
        <taxon>Viridiplantae</taxon>
        <taxon>Streptophyta</taxon>
        <taxon>Embryophyta</taxon>
        <taxon>Tracheophyta</taxon>
        <taxon>Spermatophyta</taxon>
        <taxon>Magnoliopsida</taxon>
        <taxon>eudicotyledons</taxon>
        <taxon>Gunneridae</taxon>
        <taxon>Pentapetalae</taxon>
        <taxon>asterids</taxon>
        <taxon>lamiids</taxon>
        <taxon>Gentianales</taxon>
        <taxon>Rubiaceae</taxon>
        <taxon>Ixoroideae</taxon>
        <taxon>Gardenieae complex</taxon>
        <taxon>Bertiereae - Coffeeae clade</taxon>
        <taxon>Coffeeae</taxon>
        <taxon>Coffea</taxon>
    </lineage>
</organism>
<dbReference type="RefSeq" id="XP_027120410.1">
    <property type="nucleotide sequence ID" value="XM_027264609.1"/>
</dbReference>
<dbReference type="InterPro" id="IPR000916">
    <property type="entry name" value="Bet_v_I/MLP"/>
</dbReference>
<dbReference type="InterPro" id="IPR024949">
    <property type="entry name" value="Bet_v_I_allergen"/>
</dbReference>
<accession>A0A6P6WYJ3</accession>
<dbReference type="GO" id="GO:0038023">
    <property type="term" value="F:signaling receptor activity"/>
    <property type="evidence" value="ECO:0007669"/>
    <property type="project" value="InterPro"/>
</dbReference>
<dbReference type="InterPro" id="IPR050279">
    <property type="entry name" value="Plant_def-hormone_signal"/>
</dbReference>
<reference evidence="4" key="2">
    <citation type="submission" date="2025-08" db="UniProtKB">
        <authorList>
            <consortium name="RefSeq"/>
        </authorList>
    </citation>
    <scope>IDENTIFICATION</scope>
    <source>
        <tissue evidence="4">Leaves</tissue>
    </source>
</reference>
<proteinExistence type="inferred from homology"/>
<dbReference type="FunFam" id="3.30.530.20:FF:000007">
    <property type="entry name" value="Major pollen allergen Bet v 1-A"/>
    <property type="match status" value="1"/>
</dbReference>
<dbReference type="Pfam" id="PF00407">
    <property type="entry name" value="Bet_v_1"/>
    <property type="match status" value="1"/>
</dbReference>
<gene>
    <name evidence="4" type="primary">LOC113737366</name>
</gene>
<evidence type="ECO:0000313" key="3">
    <source>
        <dbReference type="Proteomes" id="UP001652660"/>
    </source>
</evidence>
<dbReference type="SUPFAM" id="SSF55961">
    <property type="entry name" value="Bet v1-like"/>
    <property type="match status" value="1"/>
</dbReference>
<dbReference type="Gene3D" id="3.30.530.20">
    <property type="match status" value="1"/>
</dbReference>
<comment type="similarity">
    <text evidence="1">Belongs to the BetVI family.</text>
</comment>
<dbReference type="AlphaFoldDB" id="A0A6P6WYJ3"/>
<evidence type="ECO:0000313" key="4">
    <source>
        <dbReference type="RefSeq" id="XP_027120410.1"/>
    </source>
</evidence>
<dbReference type="CDD" id="cd07816">
    <property type="entry name" value="Bet_v1-like"/>
    <property type="match status" value="1"/>
</dbReference>
<dbReference type="GO" id="GO:0006952">
    <property type="term" value="P:defense response"/>
    <property type="evidence" value="ECO:0007669"/>
    <property type="project" value="InterPro"/>
</dbReference>
<feature type="domain" description="Bet v I/Major latex protein" evidence="2">
    <location>
        <begin position="26"/>
        <end position="181"/>
    </location>
</feature>
<sequence>MNAITQEAKLKLLCKSRIKKTIIAPFTYDYEVTSSIPPARLFKVFSLDDNLIATVLPQAIKGVEIVEGDGGAGTIKLITFGEGSQFKSAKHAVGALDKDNFTYSYTVIESDAFADVIEKVAYVVQIEASAVGGSICKTSSTYYTKADIQFTEEQLEGGKEKIKAGKEKALAMFKAVEAYLLPNPDAYN</sequence>
<dbReference type="GO" id="GO:0004864">
    <property type="term" value="F:protein phosphatase inhibitor activity"/>
    <property type="evidence" value="ECO:0007669"/>
    <property type="project" value="InterPro"/>
</dbReference>
<dbReference type="InterPro" id="IPR023393">
    <property type="entry name" value="START-like_dom_sf"/>
</dbReference>
<keyword evidence="3" id="KW-1185">Reference proteome</keyword>
<evidence type="ECO:0000259" key="2">
    <source>
        <dbReference type="Pfam" id="PF00407"/>
    </source>
</evidence>